<proteinExistence type="predicted"/>
<organism evidence="1 2">
    <name type="scientific">Brassica cretica</name>
    <name type="common">Mustard</name>
    <dbReference type="NCBI Taxonomy" id="69181"/>
    <lineage>
        <taxon>Eukaryota</taxon>
        <taxon>Viridiplantae</taxon>
        <taxon>Streptophyta</taxon>
        <taxon>Embryophyta</taxon>
        <taxon>Tracheophyta</taxon>
        <taxon>Spermatophyta</taxon>
        <taxon>Magnoliopsida</taxon>
        <taxon>eudicotyledons</taxon>
        <taxon>Gunneridae</taxon>
        <taxon>Pentapetalae</taxon>
        <taxon>rosids</taxon>
        <taxon>malvids</taxon>
        <taxon>Brassicales</taxon>
        <taxon>Brassicaceae</taxon>
        <taxon>Brassiceae</taxon>
        <taxon>Brassica</taxon>
    </lineage>
</organism>
<gene>
    <name evidence="1" type="ORF">DY000_02032570</name>
</gene>
<accession>A0ABQ7DT95</accession>
<protein>
    <submittedName>
        <fullName evidence="1">Uncharacterized protein</fullName>
    </submittedName>
</protein>
<keyword evidence="2" id="KW-1185">Reference proteome</keyword>
<sequence length="322" mass="37159">MQSPTREYTGILQSAGPIGPRYGLGATIRGKSKRGRQAAGTKLPSDLLLSSLVSVSLYDEVTDAGSISRYYIRACRVMGYHVDARDAEMEKDKLEVYVLTAGHLSYWCDPEGEDVHDCSMQKTIMLKDGQYGHWKVRMKLLVRGINDAAWIAVKTRQEEPTIFTAEGKKPKPKEPRQGVVREVVQEVVQRMRQSLMEYMMHISWGRKSYLRMKMKMVQVSWGRMAYRVWKFPGEKTWLLNQKGDEVTNAGGISRYYIRACRVVGYHVDARDAEMEKDKLEDACRVVETMWMQYAELSWNKLEEQVYTVEKRQEINLGSKFMP</sequence>
<name>A0ABQ7DT95_BRACR</name>
<reference evidence="1 2" key="1">
    <citation type="journal article" date="2020" name="BMC Genomics">
        <title>Intraspecific diversification of the crop wild relative Brassica cretica Lam. using demographic model selection.</title>
        <authorList>
            <person name="Kioukis A."/>
            <person name="Michalopoulou V.A."/>
            <person name="Briers L."/>
            <person name="Pirintsos S."/>
            <person name="Studholme D.J."/>
            <person name="Pavlidis P."/>
            <person name="Sarris P.F."/>
        </authorList>
    </citation>
    <scope>NUCLEOTIDE SEQUENCE [LARGE SCALE GENOMIC DNA]</scope>
    <source>
        <strain evidence="2">cv. PFS-1207/04</strain>
    </source>
</reference>
<dbReference type="Proteomes" id="UP000266723">
    <property type="component" value="Unassembled WGS sequence"/>
</dbReference>
<comment type="caution">
    <text evidence="1">The sequence shown here is derived from an EMBL/GenBank/DDBJ whole genome shotgun (WGS) entry which is preliminary data.</text>
</comment>
<evidence type="ECO:0000313" key="2">
    <source>
        <dbReference type="Proteomes" id="UP000266723"/>
    </source>
</evidence>
<dbReference type="EMBL" id="QGKV02000649">
    <property type="protein sequence ID" value="KAF3581318.1"/>
    <property type="molecule type" value="Genomic_DNA"/>
</dbReference>
<evidence type="ECO:0000313" key="1">
    <source>
        <dbReference type="EMBL" id="KAF3581318.1"/>
    </source>
</evidence>